<reference evidence="1" key="1">
    <citation type="journal article" date="2021" name="Proc. Natl. Acad. Sci. U.S.A.">
        <title>A Catalog of Tens of Thousands of Viruses from Human Metagenomes Reveals Hidden Associations with Chronic Diseases.</title>
        <authorList>
            <person name="Tisza M.J."/>
            <person name="Buck C.B."/>
        </authorList>
    </citation>
    <scope>NUCLEOTIDE SEQUENCE</scope>
    <source>
        <strain evidence="1">CtOAf25</strain>
    </source>
</reference>
<sequence length="401" mass="46635">MERNFKYLKGRKFYLSSRKKSIKESYPKMIRVVSNIKNDEMAAYIEDYGNCKNYDTECRVFVIKESDLFDYYTPLTPKGVATLQFCEDTITKDKSIFLIFNKYIKEDYEKEDIKDSDIVIFCLNKQLDYIIALQFGLEKITRPDALSPLSIFESYQTMPINSIIDSDRFVLKGSLPNIIYDPDDVVNILYNDSVYLYYEDNFESIKDLLEVDTIKATMATEVPLNSDGTEFKTIEISFSNIYNSLNKQFIEGNIASVLNCFPMVGIDSYDEFIELYGNLLIGDYKDKDKTTEAKYHSIINLLYILSHTTKGDSIVISNRNLEDKLNYIELKKLGFKKYEYDHSSMIRNNDPKYKIVLVKFDNDEVAILKIKVVKDLEQMKIGNSEDDVMSPEELSKFMNLS</sequence>
<accession>A0A8S5PMN5</accession>
<dbReference type="EMBL" id="BK015468">
    <property type="protein sequence ID" value="DAE08415.1"/>
    <property type="molecule type" value="Genomic_DNA"/>
</dbReference>
<protein>
    <submittedName>
        <fullName evidence="1">Uncharacterized protein</fullName>
    </submittedName>
</protein>
<proteinExistence type="predicted"/>
<evidence type="ECO:0000313" key="1">
    <source>
        <dbReference type="EMBL" id="DAE08415.1"/>
    </source>
</evidence>
<name>A0A8S5PMN5_9CAUD</name>
<organism evidence="1">
    <name type="scientific">Podoviridae sp. ctOAf25</name>
    <dbReference type="NCBI Taxonomy" id="2825245"/>
    <lineage>
        <taxon>Viruses</taxon>
        <taxon>Duplodnaviria</taxon>
        <taxon>Heunggongvirae</taxon>
        <taxon>Uroviricota</taxon>
        <taxon>Caudoviricetes</taxon>
    </lineage>
</organism>